<dbReference type="Gene3D" id="3.30.470.20">
    <property type="entry name" value="ATP-grasp fold, B domain"/>
    <property type="match status" value="1"/>
</dbReference>
<keyword evidence="10" id="KW-0460">Magnesium</keyword>
<feature type="region of interest" description="Disordered" evidence="19">
    <location>
        <begin position="758"/>
        <end position="803"/>
    </location>
</feature>
<dbReference type="GO" id="GO:0005874">
    <property type="term" value="C:microtubule"/>
    <property type="evidence" value="ECO:0007669"/>
    <property type="project" value="UniProtKB-KW"/>
</dbReference>
<evidence type="ECO:0000256" key="12">
    <source>
        <dbReference type="ARBA" id="ARBA00023212"/>
    </source>
</evidence>
<evidence type="ECO:0000256" key="7">
    <source>
        <dbReference type="ARBA" id="ARBA00022723"/>
    </source>
</evidence>
<comment type="catalytic activity">
    <reaction evidence="14">
        <text>L-glutamyl-[protein] + L-glutamate + ATP = gamma-L-glutamyl-L-glutamyl-[protein] + ADP + phosphate + H(+)</text>
        <dbReference type="Rhea" id="RHEA:60144"/>
        <dbReference type="Rhea" id="RHEA-COMP:10208"/>
        <dbReference type="Rhea" id="RHEA-COMP:15517"/>
        <dbReference type="ChEBI" id="CHEBI:15378"/>
        <dbReference type="ChEBI" id="CHEBI:29973"/>
        <dbReference type="ChEBI" id="CHEBI:29985"/>
        <dbReference type="ChEBI" id="CHEBI:30616"/>
        <dbReference type="ChEBI" id="CHEBI:43474"/>
        <dbReference type="ChEBI" id="CHEBI:143622"/>
        <dbReference type="ChEBI" id="CHEBI:456216"/>
    </reaction>
    <physiologicalReaction direction="left-to-right" evidence="14">
        <dbReference type="Rhea" id="RHEA:60145"/>
    </physiologicalReaction>
</comment>
<dbReference type="GeneTree" id="ENSGT00940000156689"/>
<dbReference type="FunFam" id="3.30.470.20:FF:000044">
    <property type="entry name" value="tubulin polyglutamylase TTLL11 isoform X2"/>
    <property type="match status" value="1"/>
</dbReference>
<evidence type="ECO:0000256" key="18">
    <source>
        <dbReference type="ARBA" id="ARBA00078176"/>
    </source>
</evidence>
<keyword evidence="21" id="KW-1185">Reference proteome</keyword>
<feature type="compositionally biased region" description="Basic and acidic residues" evidence="19">
    <location>
        <begin position="146"/>
        <end position="155"/>
    </location>
</feature>
<comment type="similarity">
    <text evidence="3">Belongs to the tubulin--tyrosine ligase family.</text>
</comment>
<reference evidence="20" key="2">
    <citation type="submission" date="2025-08" db="UniProtKB">
        <authorList>
            <consortium name="Ensembl"/>
        </authorList>
    </citation>
    <scope>IDENTIFICATION</scope>
</reference>
<dbReference type="Proteomes" id="UP000001595">
    <property type="component" value="Chromosome 9"/>
</dbReference>
<keyword evidence="8" id="KW-0547">Nucleotide-binding</keyword>
<comment type="subcellular location">
    <subcellularLocation>
        <location evidence="2">Cytoplasm</location>
        <location evidence="2">Cytoskeleton</location>
        <location evidence="2">Cilium basal body</location>
    </subcellularLocation>
</comment>
<gene>
    <name evidence="20" type="primary">TTLL11</name>
</gene>
<evidence type="ECO:0000313" key="21">
    <source>
        <dbReference type="Proteomes" id="UP000001595"/>
    </source>
</evidence>
<evidence type="ECO:0000256" key="19">
    <source>
        <dbReference type="SAM" id="MobiDB-lite"/>
    </source>
</evidence>
<feature type="compositionally biased region" description="Polar residues" evidence="19">
    <location>
        <begin position="216"/>
        <end position="228"/>
    </location>
</feature>
<comment type="cofactor">
    <cofactor evidence="1">
        <name>Mg(2+)</name>
        <dbReference type="ChEBI" id="CHEBI:18420"/>
    </cofactor>
</comment>
<comment type="function">
    <text evidence="16">Polyglutamylase which modifies tubulin, generating polyglutamate side chains of variable lengths on the gamma-carboxyl group of specific glutamate residues within the C-terminal tail of tubulin. Preferentially mediates ATP-dependent polyglutamate long side-chain elongation over the initiation step of the polyglutamylation reaction. Preferentially modifies the alpha-tubulin tail over a beta-tail. Required for CCSAP localization to both spindle and cilia microtubules. Promotes tubulin polyglutamylation which stimulates spastin/SPAST-mediated microtubule severing, thereby regulating microtubule functions.</text>
</comment>
<dbReference type="AlphaFoldDB" id="H2PTA0"/>
<keyword evidence="5" id="KW-0436">Ligase</keyword>
<dbReference type="Pfam" id="PF03133">
    <property type="entry name" value="TTL"/>
    <property type="match status" value="1"/>
</dbReference>
<evidence type="ECO:0000313" key="20">
    <source>
        <dbReference type="Ensembl" id="ENSPPYP00000021929.3"/>
    </source>
</evidence>
<evidence type="ECO:0000256" key="14">
    <source>
        <dbReference type="ARBA" id="ARBA00049274"/>
    </source>
</evidence>
<evidence type="ECO:0000256" key="8">
    <source>
        <dbReference type="ARBA" id="ARBA00022741"/>
    </source>
</evidence>
<dbReference type="eggNOG" id="KOG2158">
    <property type="taxonomic scope" value="Eukaryota"/>
</dbReference>
<dbReference type="Ensembl" id="ENSPPYT00000022829.3">
    <property type="protein sequence ID" value="ENSPPYP00000021929.3"/>
    <property type="gene ID" value="ENSPPYG00000019567.3"/>
</dbReference>
<keyword evidence="11" id="KW-0969">Cilium</keyword>
<evidence type="ECO:0000256" key="2">
    <source>
        <dbReference type="ARBA" id="ARBA00004120"/>
    </source>
</evidence>
<evidence type="ECO:0000256" key="4">
    <source>
        <dbReference type="ARBA" id="ARBA00022490"/>
    </source>
</evidence>
<keyword evidence="4" id="KW-0963">Cytoplasm</keyword>
<evidence type="ECO:0000256" key="16">
    <source>
        <dbReference type="ARBA" id="ARBA00059425"/>
    </source>
</evidence>
<proteinExistence type="inferred from homology"/>
<dbReference type="GO" id="GO:0015631">
    <property type="term" value="F:tubulin binding"/>
    <property type="evidence" value="ECO:0007669"/>
    <property type="project" value="TreeGrafter"/>
</dbReference>
<dbReference type="SUPFAM" id="SSF56059">
    <property type="entry name" value="Glutathione synthetase ATP-binding domain-like"/>
    <property type="match status" value="1"/>
</dbReference>
<dbReference type="InParanoid" id="H2PTA0"/>
<keyword evidence="12" id="KW-0206">Cytoskeleton</keyword>
<comment type="catalytic activity">
    <reaction evidence="15">
        <text>(L-glutamyl)(n)-gamma-L-glutamyl-L-glutamyl-[protein] + L-glutamate + ATP = (L-glutamyl)(n+1)-gamma-L-glutamyl-L-glutamyl-[protein] + ADP + phosphate + H(+)</text>
        <dbReference type="Rhea" id="RHEA:60148"/>
        <dbReference type="Rhea" id="RHEA-COMP:15519"/>
        <dbReference type="Rhea" id="RHEA-COMP:15675"/>
        <dbReference type="ChEBI" id="CHEBI:15378"/>
        <dbReference type="ChEBI" id="CHEBI:29985"/>
        <dbReference type="ChEBI" id="CHEBI:30616"/>
        <dbReference type="ChEBI" id="CHEBI:43474"/>
        <dbReference type="ChEBI" id="CHEBI:143623"/>
        <dbReference type="ChEBI" id="CHEBI:456216"/>
    </reaction>
    <physiologicalReaction direction="left-to-right" evidence="15">
        <dbReference type="Rhea" id="RHEA:60149"/>
    </physiologicalReaction>
</comment>
<organism evidence="20 21">
    <name type="scientific">Pongo abelii</name>
    <name type="common">Sumatran orangutan</name>
    <name type="synonym">Pongo pygmaeus abelii</name>
    <dbReference type="NCBI Taxonomy" id="9601"/>
    <lineage>
        <taxon>Eukaryota</taxon>
        <taxon>Metazoa</taxon>
        <taxon>Chordata</taxon>
        <taxon>Craniata</taxon>
        <taxon>Vertebrata</taxon>
        <taxon>Euteleostomi</taxon>
        <taxon>Mammalia</taxon>
        <taxon>Eutheria</taxon>
        <taxon>Euarchontoglires</taxon>
        <taxon>Primates</taxon>
        <taxon>Haplorrhini</taxon>
        <taxon>Catarrhini</taxon>
        <taxon>Hominidae</taxon>
        <taxon>Pongo</taxon>
    </lineage>
</organism>
<feature type="compositionally biased region" description="Basic residues" evidence="19">
    <location>
        <begin position="196"/>
        <end position="209"/>
    </location>
</feature>
<dbReference type="GO" id="GO:0005524">
    <property type="term" value="F:ATP binding"/>
    <property type="evidence" value="ECO:0007669"/>
    <property type="project" value="UniProtKB-KW"/>
</dbReference>
<dbReference type="GO" id="GO:0046872">
    <property type="term" value="F:metal ion binding"/>
    <property type="evidence" value="ECO:0007669"/>
    <property type="project" value="UniProtKB-KW"/>
</dbReference>
<keyword evidence="9" id="KW-0067">ATP-binding</keyword>
<evidence type="ECO:0000256" key="15">
    <source>
        <dbReference type="ARBA" id="ARBA00052959"/>
    </source>
</evidence>
<evidence type="ECO:0000256" key="13">
    <source>
        <dbReference type="ARBA" id="ARBA00023273"/>
    </source>
</evidence>
<evidence type="ECO:0000256" key="3">
    <source>
        <dbReference type="ARBA" id="ARBA00006820"/>
    </source>
</evidence>
<feature type="compositionally biased region" description="Low complexity" evidence="19">
    <location>
        <begin position="162"/>
        <end position="175"/>
    </location>
</feature>
<dbReference type="OMA" id="CDIYWHS"/>
<accession>H2PTA0</accession>
<reference evidence="20" key="3">
    <citation type="submission" date="2025-09" db="UniProtKB">
        <authorList>
            <consortium name="Ensembl"/>
        </authorList>
    </citation>
    <scope>IDENTIFICATION</scope>
</reference>
<evidence type="ECO:0000256" key="1">
    <source>
        <dbReference type="ARBA" id="ARBA00001946"/>
    </source>
</evidence>
<dbReference type="GO" id="GO:0070740">
    <property type="term" value="F:tubulin-glutamic acid ligase activity"/>
    <property type="evidence" value="ECO:0007669"/>
    <property type="project" value="Ensembl"/>
</dbReference>
<dbReference type="FunCoup" id="H2PTA0">
    <property type="interactions" value="119"/>
</dbReference>
<keyword evidence="7" id="KW-0479">Metal-binding</keyword>
<evidence type="ECO:0000256" key="17">
    <source>
        <dbReference type="ARBA" id="ARBA00074257"/>
    </source>
</evidence>
<protein>
    <recommendedName>
        <fullName evidence="17">Tubulin polyglutamylase TTLL11</fullName>
    </recommendedName>
    <alternativeName>
        <fullName evidence="18">Tubulin--tyrosine ligase-like protein 11</fullName>
    </alternativeName>
</protein>
<evidence type="ECO:0000256" key="5">
    <source>
        <dbReference type="ARBA" id="ARBA00022598"/>
    </source>
</evidence>
<dbReference type="HOGENOM" id="CLU_010131_6_0_1"/>
<evidence type="ECO:0000256" key="10">
    <source>
        <dbReference type="ARBA" id="ARBA00022842"/>
    </source>
</evidence>
<dbReference type="PANTHER" id="PTHR12241">
    <property type="entry name" value="TUBULIN POLYGLUTAMYLASE"/>
    <property type="match status" value="1"/>
</dbReference>
<dbReference type="GO" id="GO:0036064">
    <property type="term" value="C:ciliary basal body"/>
    <property type="evidence" value="ECO:0007669"/>
    <property type="project" value="Ensembl"/>
</dbReference>
<dbReference type="InterPro" id="IPR004344">
    <property type="entry name" value="TTL/TTLL_fam"/>
</dbReference>
<sequence>MAAAASVTGRVTWAASPMRSLGLGRRLSLPGLRLEAVTAAVNPTLSDHGNGLGRGARGSGCSGGSLVAGWGGGAAAAAAALALAPALSAMQRGSSESELAARWEAEAEAVAAAKAAAKAAAEAEAEATAETVAEQVRVDAGAAGEPKCKAGEEQPKAPAPAQPSAAEEGDTQVLQRPPPTLPPSKPKPVQGLCPHGKPRGKGRSCKRSSGHGSGENGSQRPVTVDSSKARTSLDALKISIRQLKWKEFPFGRRLPCDIYWHGVSFHDNDIFSGQVNKFPGMTEMVRKITLSRAVRTMQNLFPEEYNFYPRSWILPDEFQLFVAQVQMVKDDDPSWKPTFIVKPDGGCQGDGIYLIKDPSDIRLAGTLQSRPAVVQEYICKPLLIDKLKFDIRLYVLLKSLDPLEIYIAKDGLSRFCTEPYQEPTPKNLHHIFMHLTNYSLNIHSGNFIHSDSASTGSKRTFSSILCRLSSKGVDIKKVWSDIISLVIKTVIALTPELKVFYQSDIPTGRPGPTCFQILGFDILLMKNLKPILLEVNANPSMRIEHEHELSPGVFENVPSLVDEEVKVAVIRDTLRLMDPLKKKRENQSQQLEKPFAGKEDALDGELTSAPDCNANPEAHLPSICLKQVFPKYAKQFNYLRLVDRMANLFIRFLGIKGTMKLGPTGFRTFIRSCKLSSSSLSMAAVDILYIDITRRWNSMTLDQRDSGMCLQAFVEAFFFLAQRKFKMLPLHEQVASLIDLCEYHLSLLDEKRLVCGRGVPSGGRPPHRGPPQEPSPSAQPAGDNTPPRTTCANKLSHPRHTLS</sequence>
<reference evidence="20 21" key="1">
    <citation type="submission" date="2008-02" db="EMBL/GenBank/DDBJ databases">
        <title>A 6x draft sequence assembly of the Pongo pygmaeus abelii genome.</title>
        <authorList>
            <person name="Wilson R.K."/>
            <person name="Mardis E."/>
        </authorList>
    </citation>
    <scope>NUCLEOTIDE SEQUENCE [LARGE SCALE GENOMIC DNA]</scope>
</reference>
<dbReference type="PROSITE" id="PS51221">
    <property type="entry name" value="TTL"/>
    <property type="match status" value="1"/>
</dbReference>
<keyword evidence="6" id="KW-0493">Microtubule</keyword>
<evidence type="ECO:0000256" key="9">
    <source>
        <dbReference type="ARBA" id="ARBA00022840"/>
    </source>
</evidence>
<name>H2PTA0_PONAB</name>
<dbReference type="GO" id="GO:0051013">
    <property type="term" value="P:microtubule severing"/>
    <property type="evidence" value="ECO:0007669"/>
    <property type="project" value="Ensembl"/>
</dbReference>
<keyword evidence="13" id="KW-0966">Cell projection</keyword>
<evidence type="ECO:0000256" key="6">
    <source>
        <dbReference type="ARBA" id="ARBA00022701"/>
    </source>
</evidence>
<feature type="compositionally biased region" description="Pro residues" evidence="19">
    <location>
        <begin position="176"/>
        <end position="186"/>
    </location>
</feature>
<evidence type="ECO:0000256" key="11">
    <source>
        <dbReference type="ARBA" id="ARBA00023069"/>
    </source>
</evidence>
<feature type="region of interest" description="Disordered" evidence="19">
    <location>
        <begin position="143"/>
        <end position="228"/>
    </location>
</feature>
<dbReference type="PANTHER" id="PTHR12241:SF154">
    <property type="entry name" value="TUBULIN POLYGLUTAMYLASE TTLL11"/>
    <property type="match status" value="1"/>
</dbReference>